<protein>
    <submittedName>
        <fullName evidence="3">Uncharacterized protein</fullName>
    </submittedName>
</protein>
<name>A0A4Z1AIQ7_9LEPT</name>
<accession>A0A4Z1AIQ7</accession>
<feature type="compositionally biased region" description="Polar residues" evidence="1">
    <location>
        <begin position="42"/>
        <end position="58"/>
    </location>
</feature>
<dbReference type="Proteomes" id="UP000298263">
    <property type="component" value="Unassembled WGS sequence"/>
</dbReference>
<evidence type="ECO:0000256" key="1">
    <source>
        <dbReference type="SAM" id="MobiDB-lite"/>
    </source>
</evidence>
<keyword evidence="2" id="KW-0812">Transmembrane</keyword>
<keyword evidence="2" id="KW-1133">Transmembrane helix</keyword>
<organism evidence="3 4">
    <name type="scientific">Leptospira congkakensis</name>
    <dbReference type="NCBI Taxonomy" id="2484932"/>
    <lineage>
        <taxon>Bacteria</taxon>
        <taxon>Pseudomonadati</taxon>
        <taxon>Spirochaetota</taxon>
        <taxon>Spirochaetia</taxon>
        <taxon>Leptospirales</taxon>
        <taxon>Leptospiraceae</taxon>
        <taxon>Leptospira</taxon>
    </lineage>
</organism>
<keyword evidence="4" id="KW-1185">Reference proteome</keyword>
<comment type="caution">
    <text evidence="3">The sequence shown here is derived from an EMBL/GenBank/DDBJ whole genome shotgun (WGS) entry which is preliminary data.</text>
</comment>
<evidence type="ECO:0000313" key="4">
    <source>
        <dbReference type="Proteomes" id="UP000298263"/>
    </source>
</evidence>
<dbReference type="EMBL" id="RQGP01000008">
    <property type="protein sequence ID" value="TGL95428.1"/>
    <property type="molecule type" value="Genomic_DNA"/>
</dbReference>
<dbReference type="RefSeq" id="WP_135586034.1">
    <property type="nucleotide sequence ID" value="NZ_RQGO01000016.1"/>
</dbReference>
<evidence type="ECO:0000313" key="3">
    <source>
        <dbReference type="EMBL" id="TGL95428.1"/>
    </source>
</evidence>
<proteinExistence type="predicted"/>
<feature type="transmembrane region" description="Helical" evidence="2">
    <location>
        <begin position="99"/>
        <end position="122"/>
    </location>
</feature>
<sequence>MESWLKSFTFSAMAKVAADFVLEKLERWKESSTCDSEEEFSWSANSLSSETTTSKTNPSRSSMGVRSSSLGMMTGRSASSAKRPEAGKIKKTVSKAKRVTFCNFCASFFIFLGKTIGLSSVFTEIREK</sequence>
<dbReference type="AlphaFoldDB" id="A0A4Z1AIQ7"/>
<feature type="compositionally biased region" description="Low complexity" evidence="1">
    <location>
        <begin position="59"/>
        <end position="73"/>
    </location>
</feature>
<feature type="region of interest" description="Disordered" evidence="1">
    <location>
        <begin position="31"/>
        <end position="87"/>
    </location>
</feature>
<evidence type="ECO:0000256" key="2">
    <source>
        <dbReference type="SAM" id="Phobius"/>
    </source>
</evidence>
<reference evidence="3" key="1">
    <citation type="journal article" date="2019" name="PLoS Negl. Trop. Dis.">
        <title>Revisiting the worldwide diversity of Leptospira species in the environment.</title>
        <authorList>
            <person name="Vincent A.T."/>
            <person name="Schiettekatte O."/>
            <person name="Bourhy P."/>
            <person name="Veyrier F.J."/>
            <person name="Picardeau M."/>
        </authorList>
    </citation>
    <scope>NUCLEOTIDE SEQUENCE [LARGE SCALE GENOMIC DNA]</scope>
    <source>
        <strain evidence="3">201702422</strain>
    </source>
</reference>
<keyword evidence="2" id="KW-0472">Membrane</keyword>
<gene>
    <name evidence="3" type="ORF">EHQ69_03095</name>
</gene>